<dbReference type="PANTHER" id="PTHR47563:SF1">
    <property type="entry name" value="PROTEIN FMP25, MITOCHONDRIAL"/>
    <property type="match status" value="1"/>
</dbReference>
<dbReference type="InterPro" id="IPR053245">
    <property type="entry name" value="MitoProcess-Associated"/>
</dbReference>
<keyword evidence="3" id="KW-1185">Reference proteome</keyword>
<proteinExistence type="predicted"/>
<dbReference type="PROSITE" id="PS50012">
    <property type="entry name" value="RCC1_3"/>
    <property type="match status" value="2"/>
</dbReference>
<dbReference type="PANTHER" id="PTHR47563">
    <property type="entry name" value="PROTEIN FMP25, MITOCHONDRIAL"/>
    <property type="match status" value="1"/>
</dbReference>
<dbReference type="FunFam" id="2.130.10.30:FF:000027">
    <property type="entry name" value="Protein FMP25, mitochondrial"/>
    <property type="match status" value="1"/>
</dbReference>
<dbReference type="EMBL" id="CAJPDT010000037">
    <property type="protein sequence ID" value="CAF9924661.1"/>
    <property type="molecule type" value="Genomic_DNA"/>
</dbReference>
<accession>A0A8H3FHD5</accession>
<dbReference type="OrthoDB" id="10256179at2759"/>
<dbReference type="SUPFAM" id="SSF50985">
    <property type="entry name" value="RCC1/BLIP-II"/>
    <property type="match status" value="1"/>
</dbReference>
<gene>
    <name evidence="2" type="ORF">IMSHALPRED_006251</name>
</gene>
<dbReference type="Gene3D" id="2.130.10.30">
    <property type="entry name" value="Regulator of chromosome condensation 1/beta-lactamase-inhibitor protein II"/>
    <property type="match status" value="1"/>
</dbReference>
<sequence length="595" mass="64574">MKCIRSAPRIVNEVCRASRTTAFYAPRPSQRRHSNNQAFLGGSPSTYKFLSRVILGAGVGTALYHSSKYSYLTEIHAEAPPAPVEVKLEKPKKTKGISKEENRDYISSQHLQVKKSWENPGVYAWGSNSGRVAAPDSDEALIKQPRRIPFFDGVLLRDIKLDRNFGAAITEKGDLLQWGTGYSRDVRQPTPTLTGKGLTSVTISRNRIIALASNGKVYSLPVSCEDQATGAKHMESSWMPFWSSRAKVSYRLLQPQNMGWGEKVSSISSGLEHILLLTSNGRLFSAASSSEEFPSRGEMGVPGLSWTARPAGPYDQPHEITTLRGFEITAIATGDFHSLALDKEGRAFAFGDNSSGQLGFDPSGESPYIDAPSLLPISRLYSGTNLSPRVISVSAGGSNSFFTVDAVRVAQPGEISAAQIGLGRITADTWASGQGILGTLGTGRWTHIQGTPTKIKALSGLFEFDESNNTVVPIRLKRLSVGSTHASATMDNVTHVRAGTSSSTDSPNDTNWGADVLWWGGNENYQLGMGKRNNIALPGYIAPLDAAAEKAVGKRREEHRFQITPRHKVDVNGRRVSMEQRVECGRMVSAVYSGV</sequence>
<comment type="caution">
    <text evidence="2">The sequence shown here is derived from an EMBL/GenBank/DDBJ whole genome shotgun (WGS) entry which is preliminary data.</text>
</comment>
<dbReference type="PROSITE" id="PS00626">
    <property type="entry name" value="RCC1_2"/>
    <property type="match status" value="2"/>
</dbReference>
<dbReference type="GO" id="GO:0034551">
    <property type="term" value="P:mitochondrial respiratory chain complex III assembly"/>
    <property type="evidence" value="ECO:0007669"/>
    <property type="project" value="TreeGrafter"/>
</dbReference>
<feature type="repeat" description="RCC1" evidence="1">
    <location>
        <begin position="345"/>
        <end position="406"/>
    </location>
</feature>
<dbReference type="Pfam" id="PF13540">
    <property type="entry name" value="RCC1_2"/>
    <property type="match status" value="1"/>
</dbReference>
<reference evidence="2" key="1">
    <citation type="submission" date="2021-03" db="EMBL/GenBank/DDBJ databases">
        <authorList>
            <person name="Tagirdzhanova G."/>
        </authorList>
    </citation>
    <scope>NUCLEOTIDE SEQUENCE</scope>
</reference>
<evidence type="ECO:0000313" key="3">
    <source>
        <dbReference type="Proteomes" id="UP000664534"/>
    </source>
</evidence>
<dbReference type="GO" id="GO:0005743">
    <property type="term" value="C:mitochondrial inner membrane"/>
    <property type="evidence" value="ECO:0007669"/>
    <property type="project" value="TreeGrafter"/>
</dbReference>
<feature type="repeat" description="RCC1" evidence="1">
    <location>
        <begin position="281"/>
        <end position="344"/>
    </location>
</feature>
<evidence type="ECO:0008006" key="4">
    <source>
        <dbReference type="Google" id="ProtNLM"/>
    </source>
</evidence>
<dbReference type="Proteomes" id="UP000664534">
    <property type="component" value="Unassembled WGS sequence"/>
</dbReference>
<protein>
    <recommendedName>
        <fullName evidence="4">Mitochondrial protein</fullName>
    </recommendedName>
</protein>
<dbReference type="InterPro" id="IPR009091">
    <property type="entry name" value="RCC1/BLIP-II"/>
</dbReference>
<dbReference type="AlphaFoldDB" id="A0A8H3FHD5"/>
<evidence type="ECO:0000313" key="2">
    <source>
        <dbReference type="EMBL" id="CAF9924661.1"/>
    </source>
</evidence>
<organism evidence="2 3">
    <name type="scientific">Imshaugia aleurites</name>
    <dbReference type="NCBI Taxonomy" id="172621"/>
    <lineage>
        <taxon>Eukaryota</taxon>
        <taxon>Fungi</taxon>
        <taxon>Dikarya</taxon>
        <taxon>Ascomycota</taxon>
        <taxon>Pezizomycotina</taxon>
        <taxon>Lecanoromycetes</taxon>
        <taxon>OSLEUM clade</taxon>
        <taxon>Lecanoromycetidae</taxon>
        <taxon>Lecanorales</taxon>
        <taxon>Lecanorineae</taxon>
        <taxon>Parmeliaceae</taxon>
        <taxon>Imshaugia</taxon>
    </lineage>
</organism>
<evidence type="ECO:0000256" key="1">
    <source>
        <dbReference type="PROSITE-ProRule" id="PRU00235"/>
    </source>
</evidence>
<dbReference type="InterPro" id="IPR000408">
    <property type="entry name" value="Reg_chr_condens"/>
</dbReference>
<name>A0A8H3FHD5_9LECA</name>